<feature type="compositionally biased region" description="Basic residues" evidence="1">
    <location>
        <begin position="23"/>
        <end position="34"/>
    </location>
</feature>
<evidence type="ECO:0000256" key="1">
    <source>
        <dbReference type="SAM" id="MobiDB-lite"/>
    </source>
</evidence>
<gene>
    <name evidence="2" type="ORF">GCM10023321_65700</name>
</gene>
<keyword evidence="3" id="KW-1185">Reference proteome</keyword>
<evidence type="ECO:0000313" key="3">
    <source>
        <dbReference type="Proteomes" id="UP001428817"/>
    </source>
</evidence>
<proteinExistence type="predicted"/>
<accession>A0ABP9R080</accession>
<feature type="compositionally biased region" description="Polar residues" evidence="1">
    <location>
        <begin position="43"/>
        <end position="53"/>
    </location>
</feature>
<protein>
    <submittedName>
        <fullName evidence="2">Uncharacterized protein</fullName>
    </submittedName>
</protein>
<sequence>MVNMTWWPSRASASDHQVMVIMRKGRRSRNGRRTQRAEPEPRQTANAAPSKQSSNRHRAEPDAQSSRASGRTEVPAPAR</sequence>
<organism evidence="2 3">
    <name type="scientific">Pseudonocardia eucalypti</name>
    <dbReference type="NCBI Taxonomy" id="648755"/>
    <lineage>
        <taxon>Bacteria</taxon>
        <taxon>Bacillati</taxon>
        <taxon>Actinomycetota</taxon>
        <taxon>Actinomycetes</taxon>
        <taxon>Pseudonocardiales</taxon>
        <taxon>Pseudonocardiaceae</taxon>
        <taxon>Pseudonocardia</taxon>
    </lineage>
</organism>
<feature type="region of interest" description="Disordered" evidence="1">
    <location>
        <begin position="1"/>
        <end position="79"/>
    </location>
</feature>
<reference evidence="3" key="1">
    <citation type="journal article" date="2019" name="Int. J. Syst. Evol. Microbiol.">
        <title>The Global Catalogue of Microorganisms (GCM) 10K type strain sequencing project: providing services to taxonomists for standard genome sequencing and annotation.</title>
        <authorList>
            <consortium name="The Broad Institute Genomics Platform"/>
            <consortium name="The Broad Institute Genome Sequencing Center for Infectious Disease"/>
            <person name="Wu L."/>
            <person name="Ma J."/>
        </authorList>
    </citation>
    <scope>NUCLEOTIDE SEQUENCE [LARGE SCALE GENOMIC DNA]</scope>
    <source>
        <strain evidence="3">JCM 18303</strain>
    </source>
</reference>
<name>A0ABP9R080_9PSEU</name>
<evidence type="ECO:0000313" key="2">
    <source>
        <dbReference type="EMBL" id="GAA5169698.1"/>
    </source>
</evidence>
<comment type="caution">
    <text evidence="2">The sequence shown here is derived from an EMBL/GenBank/DDBJ whole genome shotgun (WGS) entry which is preliminary data.</text>
</comment>
<dbReference type="EMBL" id="BAABJP010000043">
    <property type="protein sequence ID" value="GAA5169698.1"/>
    <property type="molecule type" value="Genomic_DNA"/>
</dbReference>
<dbReference type="Proteomes" id="UP001428817">
    <property type="component" value="Unassembled WGS sequence"/>
</dbReference>